<evidence type="ECO:0000256" key="3">
    <source>
        <dbReference type="ARBA" id="ARBA00023002"/>
    </source>
</evidence>
<keyword evidence="2 5" id="KW-0663">Pyridoxal phosphate</keyword>
<keyword evidence="3 5" id="KW-0560">Oxidoreductase</keyword>
<comment type="subunit">
    <text evidence="5">The glycine cleavage system is composed of four proteins: P, T, L and H. In this organism, the P 'protein' is a heterodimer of two subunits.</text>
</comment>
<dbReference type="FunFam" id="3.90.1150.10:FF:000014">
    <property type="entry name" value="Probable glycine dehydrogenase (decarboxylating) subunit 2"/>
    <property type="match status" value="1"/>
</dbReference>
<reference evidence="7" key="1">
    <citation type="submission" date="2020-06" db="EMBL/GenBank/DDBJ databases">
        <title>Novel chitinolytic bacterium.</title>
        <authorList>
            <person name="Ungkulpasvich U."/>
            <person name="Kosugi A."/>
            <person name="Uke A."/>
        </authorList>
    </citation>
    <scope>NUCLEOTIDE SEQUENCE</scope>
    <source>
        <strain evidence="7">UUS1-1</strain>
    </source>
</reference>
<dbReference type="InterPro" id="IPR015424">
    <property type="entry name" value="PyrdxlP-dep_Trfase"/>
</dbReference>
<evidence type="ECO:0000256" key="5">
    <source>
        <dbReference type="HAMAP-Rule" id="MF_00713"/>
    </source>
</evidence>
<name>A0A8J6LM38_9FIRM</name>
<dbReference type="Proteomes" id="UP000657177">
    <property type="component" value="Unassembled WGS sequence"/>
</dbReference>
<dbReference type="Gene3D" id="3.90.1150.10">
    <property type="entry name" value="Aspartate Aminotransferase, domain 1"/>
    <property type="match status" value="1"/>
</dbReference>
<dbReference type="GO" id="GO:0016594">
    <property type="term" value="F:glycine binding"/>
    <property type="evidence" value="ECO:0007669"/>
    <property type="project" value="TreeGrafter"/>
</dbReference>
<comment type="similarity">
    <text evidence="5">Belongs to the GcvP family. C-terminal subunit subfamily.</text>
</comment>
<feature type="modified residue" description="N6-(pyridoxal phosphate)lysine" evidence="5">
    <location>
        <position position="273"/>
    </location>
</feature>
<comment type="function">
    <text evidence="1 5">The glycine cleavage system catalyzes the degradation of glycine. The P protein binds the alpha-amino group of glycine through its pyridoxal phosphate cofactor; CO(2) is released and the remaining methylamine moiety is then transferred to the lipoamide cofactor of the H protein.</text>
</comment>
<comment type="caution">
    <text evidence="7">The sequence shown here is derived from an EMBL/GenBank/DDBJ whole genome shotgun (WGS) entry which is preliminary data.</text>
</comment>
<accession>A0A8J6LM38</accession>
<dbReference type="HAMAP" id="MF_00713">
    <property type="entry name" value="GcvPB"/>
    <property type="match status" value="1"/>
</dbReference>
<gene>
    <name evidence="5 7" type="primary">gcvPB</name>
    <name evidence="7" type="ORF">G5B42_06715</name>
</gene>
<dbReference type="AlphaFoldDB" id="A0A8J6LM38"/>
<dbReference type="Gene3D" id="3.40.640.10">
    <property type="entry name" value="Type I PLP-dependent aspartate aminotransferase-like (Major domain)"/>
    <property type="match status" value="1"/>
</dbReference>
<dbReference type="FunFam" id="3.40.640.10:FF:000224">
    <property type="entry name" value="Probable glycine dehydrogenase (decarboxylating) subunit 2"/>
    <property type="match status" value="1"/>
</dbReference>
<dbReference type="GO" id="GO:0005960">
    <property type="term" value="C:glycine cleavage complex"/>
    <property type="evidence" value="ECO:0007669"/>
    <property type="project" value="TreeGrafter"/>
</dbReference>
<dbReference type="PANTHER" id="PTHR11773:SF1">
    <property type="entry name" value="GLYCINE DEHYDROGENASE (DECARBOXYLATING), MITOCHONDRIAL"/>
    <property type="match status" value="1"/>
</dbReference>
<dbReference type="GO" id="GO:0005829">
    <property type="term" value="C:cytosol"/>
    <property type="evidence" value="ECO:0007669"/>
    <property type="project" value="TreeGrafter"/>
</dbReference>
<comment type="cofactor">
    <cofactor evidence="5">
        <name>pyridoxal 5'-phosphate</name>
        <dbReference type="ChEBI" id="CHEBI:597326"/>
    </cofactor>
</comment>
<dbReference type="GO" id="GO:0004375">
    <property type="term" value="F:glycine dehydrogenase (decarboxylating) activity"/>
    <property type="evidence" value="ECO:0007669"/>
    <property type="project" value="UniProtKB-EC"/>
</dbReference>
<sequence length="483" mass="52755">MKKKAGPVLLNQASVPGRRGYLPPVSDLTTPEEELIPSAFRRTAPLNLPELSEMDVTRHFTQLSQRSFGVDQGFYPLGSCTMKYNPKLLEDLASLPGFRDLHPLQDESNVQGALRLIYEAERIFATITGMDAFTLQPAAGAHGELTGLLIMKAALRDRGELEREIILIPDSAHGTNPASAALAGFRVQKIPSSAAGIIEPEDLKPYLSPQVAGLMLTNPNTLGLFEEKILTITQMIHDIGGQVYYDGANLNAIMGWARPGDMGFDLVHLNLHKTFATPHGGGGPGSGPLGVKAHLAPYLPVPRVVSTPAGFKWSYDAPRTIGKVKGFWGHFAVIIKALAYIYSLGFDGLKQASSDAVLAANYLQTLLKEDYNLPYDRHCMHEFVLSGLKENPAGVRTMDLAKSLLDYGIHPPTVYFPLIVAEALMIEPTESVTLDLLDSFVAVMKELAEQAKTTPEKLKEAPYTTPVRRLNEAEAARHPVLKW</sequence>
<dbReference type="InterPro" id="IPR023012">
    <property type="entry name" value="GcvPB"/>
</dbReference>
<evidence type="ECO:0000313" key="7">
    <source>
        <dbReference type="EMBL" id="MBA2133234.1"/>
    </source>
</evidence>
<dbReference type="EMBL" id="JAAKDE010000012">
    <property type="protein sequence ID" value="MBA2133234.1"/>
    <property type="molecule type" value="Genomic_DNA"/>
</dbReference>
<keyword evidence="8" id="KW-1185">Reference proteome</keyword>
<dbReference type="InterPro" id="IPR020581">
    <property type="entry name" value="GDC_P"/>
</dbReference>
<dbReference type="GO" id="GO:0019464">
    <property type="term" value="P:glycine decarboxylation via glycine cleavage system"/>
    <property type="evidence" value="ECO:0007669"/>
    <property type="project" value="UniProtKB-UniRule"/>
</dbReference>
<evidence type="ECO:0000256" key="4">
    <source>
        <dbReference type="ARBA" id="ARBA00049026"/>
    </source>
</evidence>
<evidence type="ECO:0000256" key="2">
    <source>
        <dbReference type="ARBA" id="ARBA00022898"/>
    </source>
</evidence>
<dbReference type="SUPFAM" id="SSF53383">
    <property type="entry name" value="PLP-dependent transferases"/>
    <property type="match status" value="1"/>
</dbReference>
<evidence type="ECO:0000313" key="8">
    <source>
        <dbReference type="Proteomes" id="UP000657177"/>
    </source>
</evidence>
<dbReference type="EC" id="1.4.4.2" evidence="5"/>
<dbReference type="GO" id="GO:0030170">
    <property type="term" value="F:pyridoxal phosphate binding"/>
    <property type="evidence" value="ECO:0007669"/>
    <property type="project" value="TreeGrafter"/>
</dbReference>
<proteinExistence type="inferred from homology"/>
<protein>
    <recommendedName>
        <fullName evidence="5">Probable glycine dehydrogenase (decarboxylating) subunit 2</fullName>
        <ecNumber evidence="5">1.4.4.2</ecNumber>
    </recommendedName>
    <alternativeName>
        <fullName evidence="5">Glycine cleavage system P-protein subunit 2</fullName>
    </alternativeName>
    <alternativeName>
        <fullName evidence="5">Glycine decarboxylase subunit 2</fullName>
    </alternativeName>
    <alternativeName>
        <fullName evidence="5">Glycine dehydrogenase (aminomethyl-transferring) subunit 2</fullName>
    </alternativeName>
</protein>
<dbReference type="PANTHER" id="PTHR11773">
    <property type="entry name" value="GLYCINE DEHYDROGENASE, DECARBOXYLATING"/>
    <property type="match status" value="1"/>
</dbReference>
<evidence type="ECO:0000256" key="1">
    <source>
        <dbReference type="ARBA" id="ARBA00003788"/>
    </source>
</evidence>
<dbReference type="Pfam" id="PF21478">
    <property type="entry name" value="GcvP2_C"/>
    <property type="match status" value="1"/>
</dbReference>
<organism evidence="7 8">
    <name type="scientific">Capillibacterium thermochitinicola</name>
    <dbReference type="NCBI Taxonomy" id="2699427"/>
    <lineage>
        <taxon>Bacteria</taxon>
        <taxon>Bacillati</taxon>
        <taxon>Bacillota</taxon>
        <taxon>Capillibacterium</taxon>
    </lineage>
</organism>
<dbReference type="Gene3D" id="6.20.440.10">
    <property type="match status" value="1"/>
</dbReference>
<feature type="domain" description="Glycine dehydrogenase C-terminal" evidence="6">
    <location>
        <begin position="352"/>
        <end position="453"/>
    </location>
</feature>
<dbReference type="InterPro" id="IPR049316">
    <property type="entry name" value="GDC-P_C"/>
</dbReference>
<evidence type="ECO:0000259" key="6">
    <source>
        <dbReference type="Pfam" id="PF21478"/>
    </source>
</evidence>
<dbReference type="NCBIfam" id="NF003346">
    <property type="entry name" value="PRK04366.1"/>
    <property type="match status" value="1"/>
</dbReference>
<dbReference type="InterPro" id="IPR015422">
    <property type="entry name" value="PyrdxlP-dep_Trfase_small"/>
</dbReference>
<dbReference type="RefSeq" id="WP_181339679.1">
    <property type="nucleotide sequence ID" value="NZ_JAAKDE010000012.1"/>
</dbReference>
<comment type="catalytic activity">
    <reaction evidence="4 5">
        <text>N(6)-[(R)-lipoyl]-L-lysyl-[glycine-cleavage complex H protein] + glycine + H(+) = N(6)-[(R)-S(8)-aminomethyldihydrolipoyl]-L-lysyl-[glycine-cleavage complex H protein] + CO2</text>
        <dbReference type="Rhea" id="RHEA:24304"/>
        <dbReference type="Rhea" id="RHEA-COMP:10494"/>
        <dbReference type="Rhea" id="RHEA-COMP:10495"/>
        <dbReference type="ChEBI" id="CHEBI:15378"/>
        <dbReference type="ChEBI" id="CHEBI:16526"/>
        <dbReference type="ChEBI" id="CHEBI:57305"/>
        <dbReference type="ChEBI" id="CHEBI:83099"/>
        <dbReference type="ChEBI" id="CHEBI:83143"/>
        <dbReference type="EC" id="1.4.4.2"/>
    </reaction>
</comment>
<dbReference type="InterPro" id="IPR015421">
    <property type="entry name" value="PyrdxlP-dep_Trfase_major"/>
</dbReference>